<keyword evidence="7" id="KW-0521">NADP</keyword>
<sequence>MKQALITGITGQDGSYLAEFLLEKGYHVHGIVRRSSTFNRGRIEHLREGRIGAGKLSLHYADLTDSSSLNKLMVQIRPDEVYNLAAQSHVGISFQMPEYTSEVVGIGAMRLLDAIHGTGQTDRVRFYQASTSELYGHALETPQTESTPFYPRSPYGCAKLYAHWITVNYREAYGMYACCGILFNHESPRRGENFVTRKITLSLAQMLAGKLDVLSLGNLDAKRDWGFAGDYVEGMWRMLQQDKPDDYILATGQQHSVRDFVETAFAHCGMELKWEGEGTEEVGLDKASGRVKVKIDPKFYRPAEVHSLIGDATKAKTRLGWKTNTPFEQLVRDMVESDLAHYGLKRADILSPTKA</sequence>
<evidence type="ECO:0000256" key="4">
    <source>
        <dbReference type="ARBA" id="ARBA00011989"/>
    </source>
</evidence>
<comment type="caution">
    <text evidence="9">The sequence shown here is derived from an EMBL/GenBank/DDBJ whole genome shotgun (WGS) entry which is preliminary data.</text>
</comment>
<dbReference type="OrthoDB" id="9779041at2"/>
<feature type="domain" description="NAD(P)-binding" evidence="8">
    <location>
        <begin position="5"/>
        <end position="334"/>
    </location>
</feature>
<accession>M1YUJ8</accession>
<evidence type="ECO:0000259" key="8">
    <source>
        <dbReference type="Pfam" id="PF16363"/>
    </source>
</evidence>
<dbReference type="PANTHER" id="PTHR43715">
    <property type="entry name" value="GDP-MANNOSE 4,6-DEHYDRATASE"/>
    <property type="match status" value="1"/>
</dbReference>
<dbReference type="Gene3D" id="3.90.25.10">
    <property type="entry name" value="UDP-galactose 4-epimerase, domain 1"/>
    <property type="match status" value="1"/>
</dbReference>
<evidence type="ECO:0000313" key="10">
    <source>
        <dbReference type="Proteomes" id="UP000011704"/>
    </source>
</evidence>
<evidence type="ECO:0000256" key="5">
    <source>
        <dbReference type="ARBA" id="ARBA00023239"/>
    </source>
</evidence>
<dbReference type="InParanoid" id="M1YUJ8"/>
<gene>
    <name evidence="7 9" type="primary">gmd</name>
    <name evidence="9" type="ORF">NITGR_10026</name>
</gene>
<organism evidence="9 10">
    <name type="scientific">Nitrospina gracilis (strain 3/211)</name>
    <dbReference type="NCBI Taxonomy" id="1266370"/>
    <lineage>
        <taxon>Bacteria</taxon>
        <taxon>Pseudomonadati</taxon>
        <taxon>Nitrospinota/Tectimicrobiota group</taxon>
        <taxon>Nitrospinota</taxon>
        <taxon>Nitrospinia</taxon>
        <taxon>Nitrospinales</taxon>
        <taxon>Nitrospinaceae</taxon>
        <taxon>Nitrospina</taxon>
    </lineage>
</organism>
<evidence type="ECO:0000256" key="1">
    <source>
        <dbReference type="ARBA" id="ARBA00000188"/>
    </source>
</evidence>
<dbReference type="Gene3D" id="3.40.50.720">
    <property type="entry name" value="NAD(P)-binding Rossmann-like Domain"/>
    <property type="match status" value="1"/>
</dbReference>
<dbReference type="InterPro" id="IPR006368">
    <property type="entry name" value="GDP_Man_deHydtase"/>
</dbReference>
<dbReference type="GO" id="GO:0042351">
    <property type="term" value="P:'de novo' GDP-L-fucose biosynthetic process"/>
    <property type="evidence" value="ECO:0007669"/>
    <property type="project" value="TreeGrafter"/>
</dbReference>
<protein>
    <recommendedName>
        <fullName evidence="4 7">GDP-mannose 4,6-dehydratase</fullName>
        <ecNumber evidence="4 7">4.2.1.47</ecNumber>
    </recommendedName>
    <alternativeName>
        <fullName evidence="7">GDP-D-mannose dehydratase</fullName>
    </alternativeName>
</protein>
<evidence type="ECO:0000256" key="3">
    <source>
        <dbReference type="ARBA" id="ARBA00009263"/>
    </source>
</evidence>
<comment type="catalytic activity">
    <reaction evidence="1 7">
        <text>GDP-alpha-D-mannose = GDP-4-dehydro-alpha-D-rhamnose + H2O</text>
        <dbReference type="Rhea" id="RHEA:23820"/>
        <dbReference type="ChEBI" id="CHEBI:15377"/>
        <dbReference type="ChEBI" id="CHEBI:57527"/>
        <dbReference type="ChEBI" id="CHEBI:57964"/>
        <dbReference type="EC" id="4.2.1.47"/>
    </reaction>
</comment>
<dbReference type="InterPro" id="IPR016040">
    <property type="entry name" value="NAD(P)-bd_dom"/>
</dbReference>
<dbReference type="GO" id="GO:0008446">
    <property type="term" value="F:GDP-mannose 4,6-dehydratase activity"/>
    <property type="evidence" value="ECO:0007669"/>
    <property type="project" value="UniProtKB-UniRule"/>
</dbReference>
<comment type="similarity">
    <text evidence="3 7">Belongs to the NAD(P)-dependent epimerase/dehydratase family. GDP-mannose 4,6-dehydratase subfamily.</text>
</comment>
<evidence type="ECO:0000256" key="7">
    <source>
        <dbReference type="HAMAP-Rule" id="MF_00955"/>
    </source>
</evidence>
<reference evidence="9 10" key="1">
    <citation type="journal article" date="2013" name="Front. Microbiol.">
        <title>The genome of Nitrospina gracilis illuminates the metabolism and evolution of the major marine nitrite oxidizer.</title>
        <authorList>
            <person name="Luecker S."/>
            <person name="Nowka B."/>
            <person name="Rattei T."/>
            <person name="Spieck E."/>
            <person name="and Daims H."/>
        </authorList>
    </citation>
    <scope>NUCLEOTIDE SEQUENCE [LARGE SCALE GENOMIC DNA]</scope>
    <source>
        <strain evidence="9 10">3/211</strain>
    </source>
</reference>
<dbReference type="AlphaFoldDB" id="M1YUJ8"/>
<dbReference type="EMBL" id="CAQJ01000001">
    <property type="protein sequence ID" value="CCQ89169.1"/>
    <property type="molecule type" value="Genomic_DNA"/>
</dbReference>
<dbReference type="HOGENOM" id="CLU_007383_14_0_0"/>
<proteinExistence type="inferred from homology"/>
<dbReference type="FunFam" id="3.40.50.720:FF:000924">
    <property type="entry name" value="GDP-mannose 4,6 dehydratase"/>
    <property type="match status" value="1"/>
</dbReference>
<dbReference type="FunCoup" id="M1YUJ8">
    <property type="interactions" value="317"/>
</dbReference>
<dbReference type="GO" id="GO:0070401">
    <property type="term" value="F:NADP+ binding"/>
    <property type="evidence" value="ECO:0007669"/>
    <property type="project" value="UniProtKB-UniRule"/>
</dbReference>
<dbReference type="NCBIfam" id="TIGR01472">
    <property type="entry name" value="gmd"/>
    <property type="match status" value="1"/>
</dbReference>
<dbReference type="EC" id="4.2.1.47" evidence="4 7"/>
<dbReference type="PANTHER" id="PTHR43715:SF1">
    <property type="entry name" value="GDP-MANNOSE 4,6 DEHYDRATASE"/>
    <property type="match status" value="1"/>
</dbReference>
<evidence type="ECO:0000256" key="6">
    <source>
        <dbReference type="ARBA" id="ARBA00059383"/>
    </source>
</evidence>
<dbReference type="CDD" id="cd05260">
    <property type="entry name" value="GDP_MD_SDR_e"/>
    <property type="match status" value="1"/>
</dbReference>
<comment type="caution">
    <text evidence="7">Lacks conserved residue(s) required for the propagation of feature annotation.</text>
</comment>
<dbReference type="Pfam" id="PF16363">
    <property type="entry name" value="GDP_Man_Dehyd"/>
    <property type="match status" value="1"/>
</dbReference>
<comment type="cofactor">
    <cofactor evidence="2 7">
        <name>NADP(+)</name>
        <dbReference type="ChEBI" id="CHEBI:58349"/>
    </cofactor>
</comment>
<dbReference type="HAMAP" id="MF_00955">
    <property type="entry name" value="GDP_Man_dehydratase"/>
    <property type="match status" value="1"/>
</dbReference>
<dbReference type="InterPro" id="IPR036291">
    <property type="entry name" value="NAD(P)-bd_dom_sf"/>
</dbReference>
<name>M1YUJ8_NITG3</name>
<evidence type="ECO:0000313" key="9">
    <source>
        <dbReference type="EMBL" id="CCQ89169.1"/>
    </source>
</evidence>
<comment type="function">
    <text evidence="6 7">Catalyzes the conversion of GDP-D-mannose to GDP-4-dehydro-6-deoxy-D-mannose.</text>
</comment>
<dbReference type="RefSeq" id="WP_005005305.1">
    <property type="nucleotide sequence ID" value="NZ_HG422173.1"/>
</dbReference>
<evidence type="ECO:0000256" key="2">
    <source>
        <dbReference type="ARBA" id="ARBA00001937"/>
    </source>
</evidence>
<keyword evidence="10" id="KW-1185">Reference proteome</keyword>
<dbReference type="STRING" id="1266370.NITGR_10026"/>
<keyword evidence="5 7" id="KW-0456">Lyase</keyword>
<dbReference type="Proteomes" id="UP000011704">
    <property type="component" value="Unassembled WGS sequence"/>
</dbReference>
<dbReference type="SUPFAM" id="SSF51735">
    <property type="entry name" value="NAD(P)-binding Rossmann-fold domains"/>
    <property type="match status" value="1"/>
</dbReference>